<evidence type="ECO:0000256" key="3">
    <source>
        <dbReference type="ARBA" id="ARBA00022603"/>
    </source>
</evidence>
<keyword evidence="3" id="KW-0489">Methyltransferase</keyword>
<keyword evidence="5" id="KW-0949">S-adenosyl-L-methionine</keyword>
<dbReference type="Gene3D" id="3.30.950.10">
    <property type="entry name" value="Methyltransferase, Cobalt-precorrin-4 Transmethylase, Domain 2"/>
    <property type="match status" value="1"/>
</dbReference>
<sequence>MEADLVSVVGIGADGWDGLSAPARRAVLAADVLFGSSRQLALVPGDGERVSWPSPMLPALPGLLEAHRGKALCVLASGDPMFFGVGSTLARLVGPERLRVLPHPSSVSLACARLGWPLDDVEVVSAVGRPVEALNVAVHPGRRVLVLSADGGTPAEVAALLTARGYGASTLTVLEQLGGPDERRTSASAATWNEKCAALNVIAVECALDGPRLSSVPGLPDDAFEHDGQLTKREVRAVTLATLAPVPGQLLWDVGAGAGSIAIEWSRAHPSCRAVAIEKHPERADRIVRNAGALGVPSVRVVRGAVPAALEGLDQPDAVFIGGGITVPGVVERCFAALAPGGRLVANAVTVESEAVLARWHGELGGELVRLAVSRGSPVGGFTGWRALMPVTIWNVVKGEQQ</sequence>
<dbReference type="InterPro" id="IPR012818">
    <property type="entry name" value="CbiE"/>
</dbReference>
<comment type="caution">
    <text evidence="7">The sequence shown here is derived from an EMBL/GenBank/DDBJ whole genome shotgun (WGS) entry which is preliminary data.</text>
</comment>
<dbReference type="SUPFAM" id="SSF53790">
    <property type="entry name" value="Tetrapyrrole methylase"/>
    <property type="match status" value="1"/>
</dbReference>
<evidence type="ECO:0000313" key="8">
    <source>
        <dbReference type="Proteomes" id="UP001589693"/>
    </source>
</evidence>
<keyword evidence="4" id="KW-0808">Transferase</keyword>
<evidence type="ECO:0000259" key="6">
    <source>
        <dbReference type="Pfam" id="PF00590"/>
    </source>
</evidence>
<dbReference type="SUPFAM" id="SSF53335">
    <property type="entry name" value="S-adenosyl-L-methionine-dependent methyltransferases"/>
    <property type="match status" value="1"/>
</dbReference>
<dbReference type="CDD" id="cd11644">
    <property type="entry name" value="Precorrin-6Y-MT"/>
    <property type="match status" value="1"/>
</dbReference>
<dbReference type="InterPro" id="IPR014008">
    <property type="entry name" value="Cbl_synth_MTase_CbiT"/>
</dbReference>
<gene>
    <name evidence="7" type="primary">cbiE</name>
    <name evidence="7" type="ORF">ACFFQA_32050</name>
</gene>
<dbReference type="CDD" id="cd02440">
    <property type="entry name" value="AdoMet_MTases"/>
    <property type="match status" value="1"/>
</dbReference>
<proteinExistence type="predicted"/>
<evidence type="ECO:0000313" key="7">
    <source>
        <dbReference type="EMBL" id="MFB9908593.1"/>
    </source>
</evidence>
<protein>
    <submittedName>
        <fullName evidence="7">Precorrin-6y C5,15-methyltransferase (Decarboxylating) subunit CbiE</fullName>
    </submittedName>
</protein>
<dbReference type="InterPro" id="IPR014776">
    <property type="entry name" value="4pyrrole_Mease_sub2"/>
</dbReference>
<dbReference type="InterPro" id="IPR014777">
    <property type="entry name" value="4pyrrole_Mease_sub1"/>
</dbReference>
<dbReference type="Gene3D" id="3.40.50.150">
    <property type="entry name" value="Vaccinia Virus protein VP39"/>
    <property type="match status" value="1"/>
</dbReference>
<dbReference type="InterPro" id="IPR029063">
    <property type="entry name" value="SAM-dependent_MTases_sf"/>
</dbReference>
<dbReference type="InterPro" id="IPR035996">
    <property type="entry name" value="4pyrrol_Methylase_sf"/>
</dbReference>
<evidence type="ECO:0000256" key="2">
    <source>
        <dbReference type="ARBA" id="ARBA00022573"/>
    </source>
</evidence>
<dbReference type="Proteomes" id="UP001589693">
    <property type="component" value="Unassembled WGS sequence"/>
</dbReference>
<organism evidence="7 8">
    <name type="scientific">Allokutzneria oryzae</name>
    <dbReference type="NCBI Taxonomy" id="1378989"/>
    <lineage>
        <taxon>Bacteria</taxon>
        <taxon>Bacillati</taxon>
        <taxon>Actinomycetota</taxon>
        <taxon>Actinomycetes</taxon>
        <taxon>Pseudonocardiales</taxon>
        <taxon>Pseudonocardiaceae</taxon>
        <taxon>Allokutzneria</taxon>
    </lineage>
</organism>
<evidence type="ECO:0000256" key="4">
    <source>
        <dbReference type="ARBA" id="ARBA00022679"/>
    </source>
</evidence>
<reference evidence="7 8" key="1">
    <citation type="submission" date="2024-09" db="EMBL/GenBank/DDBJ databases">
        <authorList>
            <person name="Sun Q."/>
            <person name="Mori K."/>
        </authorList>
    </citation>
    <scope>NUCLEOTIDE SEQUENCE [LARGE SCALE GENOMIC DNA]</scope>
    <source>
        <strain evidence="7 8">TBRC 7907</strain>
    </source>
</reference>
<evidence type="ECO:0000256" key="1">
    <source>
        <dbReference type="ARBA" id="ARBA00004953"/>
    </source>
</evidence>
<dbReference type="Pfam" id="PF00590">
    <property type="entry name" value="TP_methylase"/>
    <property type="match status" value="1"/>
</dbReference>
<dbReference type="NCBIfam" id="TIGR02467">
    <property type="entry name" value="CbiE"/>
    <property type="match status" value="1"/>
</dbReference>
<dbReference type="InterPro" id="IPR050714">
    <property type="entry name" value="Cobalamin_biosynth_MTase"/>
</dbReference>
<dbReference type="Gene3D" id="3.40.1010.10">
    <property type="entry name" value="Cobalt-precorrin-4 Transmethylase, Domain 1"/>
    <property type="match status" value="1"/>
</dbReference>
<accession>A0ABV6A873</accession>
<dbReference type="InterPro" id="IPR000878">
    <property type="entry name" value="4pyrrol_Mease"/>
</dbReference>
<dbReference type="NCBIfam" id="TIGR02469">
    <property type="entry name" value="CbiT"/>
    <property type="match status" value="1"/>
</dbReference>
<dbReference type="RefSeq" id="WP_377860443.1">
    <property type="nucleotide sequence ID" value="NZ_JBHLZU010000027.1"/>
</dbReference>
<feature type="domain" description="Tetrapyrrole methylase" evidence="6">
    <location>
        <begin position="6"/>
        <end position="188"/>
    </location>
</feature>
<dbReference type="EMBL" id="JBHLZU010000027">
    <property type="protein sequence ID" value="MFB9908593.1"/>
    <property type="molecule type" value="Genomic_DNA"/>
</dbReference>
<dbReference type="PANTHER" id="PTHR43182">
    <property type="entry name" value="COBALT-PRECORRIN-6B C(15)-METHYLTRANSFERASE (DECARBOXYLATING)"/>
    <property type="match status" value="1"/>
</dbReference>
<dbReference type="PIRSF" id="PIRSF036428">
    <property type="entry name" value="CobL"/>
    <property type="match status" value="1"/>
</dbReference>
<keyword evidence="8" id="KW-1185">Reference proteome</keyword>
<dbReference type="PANTHER" id="PTHR43182:SF1">
    <property type="entry name" value="COBALT-PRECORRIN-7 C(5)-METHYLTRANSFERASE"/>
    <property type="match status" value="1"/>
</dbReference>
<keyword evidence="2" id="KW-0169">Cobalamin biosynthesis</keyword>
<dbReference type="InterPro" id="IPR006365">
    <property type="entry name" value="Cbl_synth_CobL"/>
</dbReference>
<name>A0ABV6A873_9PSEU</name>
<comment type="pathway">
    <text evidence="1">Cofactor biosynthesis; adenosylcobalamin biosynthesis.</text>
</comment>
<evidence type="ECO:0000256" key="5">
    <source>
        <dbReference type="ARBA" id="ARBA00022691"/>
    </source>
</evidence>